<evidence type="ECO:0000313" key="1">
    <source>
        <dbReference type="EMBL" id="DAF64463.1"/>
    </source>
</evidence>
<name>A0A8S5TMV6_9VIRU</name>
<organism evidence="1">
    <name type="scientific">Phage sp. ctKpL5</name>
    <dbReference type="NCBI Taxonomy" id="2828004"/>
    <lineage>
        <taxon>Viruses</taxon>
    </lineage>
</organism>
<proteinExistence type="predicted"/>
<reference evidence="1" key="1">
    <citation type="journal article" date="2021" name="Proc. Natl. Acad. Sci. U.S.A.">
        <title>A Catalog of Tens of Thousands of Viruses from Human Metagenomes Reveals Hidden Associations with Chronic Diseases.</title>
        <authorList>
            <person name="Tisza M.J."/>
            <person name="Buck C.B."/>
        </authorList>
    </citation>
    <scope>NUCLEOTIDE SEQUENCE</scope>
    <source>
        <strain evidence="1">CtKpL5</strain>
    </source>
</reference>
<protein>
    <submittedName>
        <fullName evidence="1">Uncharacterized protein</fullName>
    </submittedName>
</protein>
<dbReference type="EMBL" id="BK032861">
    <property type="protein sequence ID" value="DAF64463.1"/>
    <property type="molecule type" value="Genomic_DNA"/>
</dbReference>
<accession>A0A8S5TMV6</accession>
<sequence length="35" mass="3922">MKPFWKVFIQVALALIDAIQSVFGKDDDTPKALKS</sequence>